<reference evidence="2" key="1">
    <citation type="journal article" date="2017" name="Genome Announc.">
        <title>Genome sequences of Cyberlindnera fabianii 65, Pichia kudriavzevii 129, and Saccharomyces cerevisiae 131 isolated from fermented masau fruits in Zimbabwe.</title>
        <authorList>
            <person name="van Rijswijck I.M.H."/>
            <person name="Derks M.F.L."/>
            <person name="Abee T."/>
            <person name="de Ridder D."/>
            <person name="Smid E.J."/>
        </authorList>
    </citation>
    <scope>NUCLEOTIDE SEQUENCE [LARGE SCALE GENOMIC DNA]</scope>
    <source>
        <strain evidence="2">129</strain>
    </source>
</reference>
<evidence type="ECO:0000313" key="1">
    <source>
        <dbReference type="EMBL" id="ONH76053.1"/>
    </source>
</evidence>
<proteinExistence type="predicted"/>
<dbReference type="Proteomes" id="UP000189274">
    <property type="component" value="Unassembled WGS sequence"/>
</dbReference>
<accession>A0A1V2LT93</accession>
<protein>
    <submittedName>
        <fullName evidence="1">Uncharacterized protein</fullName>
    </submittedName>
</protein>
<sequence length="217" mass="24695">MEEALERLEIQLEEVKQMNEKGKTESLELNHIDDMAKEDFNITPSLERVGVSIPSFMMPNMEMLSPSNVSRRFNEYAHAVNMEHSSSSHIAEMLGDLINRRTSELKNLYSDVSESLADVLNTNIDHPIDEYISEIQSDENSPATRDNETMVFWGVRIIVEIVKSNATNVIGGIHVICVMTKKLHPTDWNGKWSNLFSACIVLRRNIQNSFVLSVIEN</sequence>
<evidence type="ECO:0000313" key="2">
    <source>
        <dbReference type="Proteomes" id="UP000189274"/>
    </source>
</evidence>
<dbReference type="AlphaFoldDB" id="A0A1V2LT93"/>
<comment type="caution">
    <text evidence="1">The sequence shown here is derived from an EMBL/GenBank/DDBJ whole genome shotgun (WGS) entry which is preliminary data.</text>
</comment>
<dbReference type="VEuPathDB" id="FungiDB:C5L36_0C06030"/>
<organism evidence="1 2">
    <name type="scientific">Pichia kudriavzevii</name>
    <name type="common">Yeast</name>
    <name type="synonym">Issatchenkia orientalis</name>
    <dbReference type="NCBI Taxonomy" id="4909"/>
    <lineage>
        <taxon>Eukaryota</taxon>
        <taxon>Fungi</taxon>
        <taxon>Dikarya</taxon>
        <taxon>Ascomycota</taxon>
        <taxon>Saccharomycotina</taxon>
        <taxon>Pichiomycetes</taxon>
        <taxon>Pichiales</taxon>
        <taxon>Pichiaceae</taxon>
        <taxon>Pichia</taxon>
    </lineage>
</organism>
<name>A0A1V2LT93_PICKU</name>
<dbReference type="EMBL" id="MQVM01000005">
    <property type="protein sequence ID" value="ONH76053.1"/>
    <property type="molecule type" value="Genomic_DNA"/>
</dbReference>
<gene>
    <name evidence="1" type="ORF">BOH78_1567</name>
</gene>